<gene>
    <name evidence="1" type="ORF">B7C62_25600</name>
</gene>
<dbReference type="EMBL" id="CP020563">
    <property type="protein sequence ID" value="ARF75245.1"/>
    <property type="molecule type" value="Genomic_DNA"/>
</dbReference>
<evidence type="ECO:0000313" key="1">
    <source>
        <dbReference type="EMBL" id="ARF75245.1"/>
    </source>
</evidence>
<evidence type="ECO:0000313" key="2">
    <source>
        <dbReference type="Proteomes" id="UP000192251"/>
    </source>
</evidence>
<dbReference type="InterPro" id="IPR027575">
    <property type="entry name" value="LD_lanti_pre"/>
</dbReference>
<dbReference type="Proteomes" id="UP000192251">
    <property type="component" value="Chromosome"/>
</dbReference>
<organism evidence="1 2">
    <name type="scientific">Kitasatospora albolonga</name>
    <dbReference type="NCBI Taxonomy" id="68173"/>
    <lineage>
        <taxon>Bacteria</taxon>
        <taxon>Bacillati</taxon>
        <taxon>Actinomycetota</taxon>
        <taxon>Actinomycetes</taxon>
        <taxon>Kitasatosporales</taxon>
        <taxon>Streptomycetaceae</taxon>
        <taxon>Kitasatospora</taxon>
    </lineage>
</organism>
<dbReference type="RefSeq" id="WP_084749291.1">
    <property type="nucleotide sequence ID" value="NZ_CP020563.1"/>
</dbReference>
<name>A0ABC8BZU8_9ACTN</name>
<evidence type="ECO:0008006" key="3">
    <source>
        <dbReference type="Google" id="ProtNLM"/>
    </source>
</evidence>
<dbReference type="KEGG" id="kab:B7C62_25600"/>
<protein>
    <recommendedName>
        <fullName evidence="3">FxLD family lantipeptide</fullName>
    </recommendedName>
</protein>
<keyword evidence="2" id="KW-1185">Reference proteome</keyword>
<dbReference type="AlphaFoldDB" id="A0ABC8BZU8"/>
<proteinExistence type="predicted"/>
<reference evidence="1 2" key="1">
    <citation type="submission" date="2017-04" db="EMBL/GenBank/DDBJ databases">
        <title>The complete genome sequence of Streptomyces albolongus YIM 101047, the producer of novel bafilomycins and novel odoriferous sesquiterpenoids.</title>
        <authorList>
            <person name="Yin M."/>
            <person name="Jiang Y."/>
        </authorList>
    </citation>
    <scope>NUCLEOTIDE SEQUENCE [LARGE SCALE GENOMIC DNA]</scope>
    <source>
        <strain evidence="1 2">YIM 101047</strain>
    </source>
</reference>
<accession>A0ABC8BZU8</accession>
<dbReference type="NCBIfam" id="TIGR04363">
    <property type="entry name" value="LD_lanti_pre"/>
    <property type="match status" value="1"/>
</dbReference>
<sequence>MAQQNSTTMKAATDFGGADRGDFDLAIETVSSAPVLGALLNDTSDGCTSTCQSACSNSTCIGG</sequence>